<dbReference type="EMBL" id="FWFW01000015">
    <property type="protein sequence ID" value="SLN66864.1"/>
    <property type="molecule type" value="Genomic_DNA"/>
</dbReference>
<dbReference type="InterPro" id="IPR050490">
    <property type="entry name" value="Bact_solute-bd_prot1"/>
</dbReference>
<dbReference type="GO" id="GO:0042597">
    <property type="term" value="C:periplasmic space"/>
    <property type="evidence" value="ECO:0007669"/>
    <property type="project" value="UniProtKB-SubCell"/>
</dbReference>
<dbReference type="RefSeq" id="WP_085850603.1">
    <property type="nucleotide sequence ID" value="NZ_FNZV01000016.1"/>
</dbReference>
<comment type="similarity">
    <text evidence="2">Belongs to the bacterial solute-binding protein 1 family.</text>
</comment>
<dbReference type="PANTHER" id="PTHR43649">
    <property type="entry name" value="ARABINOSE-BINDING PROTEIN-RELATED"/>
    <property type="match status" value="1"/>
</dbReference>
<proteinExistence type="inferred from homology"/>
<keyword evidence="5" id="KW-1185">Reference proteome</keyword>
<comment type="subcellular location">
    <subcellularLocation>
        <location evidence="1">Periplasm</location>
    </subcellularLocation>
</comment>
<feature type="signal peptide" evidence="3">
    <location>
        <begin position="1"/>
        <end position="23"/>
    </location>
</feature>
<dbReference type="SUPFAM" id="SSF53850">
    <property type="entry name" value="Periplasmic binding protein-like II"/>
    <property type="match status" value="1"/>
</dbReference>
<accession>A0A1Y5TLP5</accession>
<dbReference type="Pfam" id="PF13416">
    <property type="entry name" value="SBP_bac_8"/>
    <property type="match status" value="1"/>
</dbReference>
<sequence>MNYKVKTAVSAAALMLAAGAASAQELKFMCFSDGDDCAVIDGLLDGFEAENEGITVVMDKVPYQAILDSLPVQLAAGTGPDIAVVTDLGGLNEYYLDLSPYVDRPYWENSFGDILNWYRAGAQDDGIYGLHWQLTVTGPYINKTLFDQAGVAVPAEDASWDDWAAAAREVAEKTGTTFPMAMDRSGHRIAGPAISYGAKYFDDAGEPILVDDGFKGFVEKFVGWHEDGTMAKDVWAGRGGNSYQDASAEFINGELVYYFAGSWKVSQFDSEIGDLFDWQVVGSPCGEGGCTGMPGGSGVVGFKQTKHPEAVAKLIDYLAREEVYAQMSARTNNIPAHKGVAAAGVDYADASAPAAAALNAWGAQVAKLEAPAFQYQGYKGNRAMFNITVQRVTQAIVGELTVDEAMERAKGDLAEAIAETK</sequence>
<keyword evidence="3" id="KW-0732">Signal</keyword>
<evidence type="ECO:0000256" key="3">
    <source>
        <dbReference type="SAM" id="SignalP"/>
    </source>
</evidence>
<dbReference type="OrthoDB" id="6416561at2"/>
<reference evidence="4 5" key="1">
    <citation type="submission" date="2017-03" db="EMBL/GenBank/DDBJ databases">
        <authorList>
            <person name="Afonso C.L."/>
            <person name="Miller P.J."/>
            <person name="Scott M.A."/>
            <person name="Spackman E."/>
            <person name="Goraichik I."/>
            <person name="Dimitrov K.M."/>
            <person name="Suarez D.L."/>
            <person name="Swayne D.E."/>
        </authorList>
    </citation>
    <scope>NUCLEOTIDE SEQUENCE [LARGE SCALE GENOMIC DNA]</scope>
    <source>
        <strain evidence="4 5">CECT 7971</strain>
    </source>
</reference>
<evidence type="ECO:0000313" key="4">
    <source>
        <dbReference type="EMBL" id="SLN66864.1"/>
    </source>
</evidence>
<evidence type="ECO:0000256" key="1">
    <source>
        <dbReference type="ARBA" id="ARBA00004418"/>
    </source>
</evidence>
<dbReference type="AlphaFoldDB" id="A0A1Y5TLP5"/>
<evidence type="ECO:0000313" key="5">
    <source>
        <dbReference type="Proteomes" id="UP000193307"/>
    </source>
</evidence>
<organism evidence="4 5">
    <name type="scientific">Pacificibacter marinus</name>
    <dbReference type="NCBI Taxonomy" id="658057"/>
    <lineage>
        <taxon>Bacteria</taxon>
        <taxon>Pseudomonadati</taxon>
        <taxon>Pseudomonadota</taxon>
        <taxon>Alphaproteobacteria</taxon>
        <taxon>Rhodobacterales</taxon>
        <taxon>Roseobacteraceae</taxon>
        <taxon>Pacificibacter</taxon>
    </lineage>
</organism>
<gene>
    <name evidence="4" type="primary">araN</name>
    <name evidence="4" type="ORF">PAM7971_03528</name>
</gene>
<name>A0A1Y5TLP5_9RHOB</name>
<dbReference type="Proteomes" id="UP000193307">
    <property type="component" value="Unassembled WGS sequence"/>
</dbReference>
<dbReference type="Gene3D" id="3.40.190.10">
    <property type="entry name" value="Periplasmic binding protein-like II"/>
    <property type="match status" value="1"/>
</dbReference>
<dbReference type="STRING" id="658057.SAMN04488032_11641"/>
<feature type="chain" id="PRO_5010984544" evidence="3">
    <location>
        <begin position="24"/>
        <end position="421"/>
    </location>
</feature>
<protein>
    <submittedName>
        <fullName evidence="4">Putative arabinose-binding protein</fullName>
    </submittedName>
</protein>
<evidence type="ECO:0000256" key="2">
    <source>
        <dbReference type="ARBA" id="ARBA00008520"/>
    </source>
</evidence>
<dbReference type="InterPro" id="IPR006059">
    <property type="entry name" value="SBP"/>
</dbReference>